<dbReference type="AlphaFoldDB" id="A0A3D8PMG9"/>
<dbReference type="OrthoDB" id="2456396at2"/>
<gene>
    <name evidence="2" type="ORF">CWR45_12995</name>
</gene>
<evidence type="ECO:0000256" key="1">
    <source>
        <dbReference type="SAM" id="Phobius"/>
    </source>
</evidence>
<keyword evidence="3" id="KW-1185">Reference proteome</keyword>
<dbReference type="RefSeq" id="WP_115750314.1">
    <property type="nucleotide sequence ID" value="NZ_PIOD01000014.1"/>
</dbReference>
<feature type="transmembrane region" description="Helical" evidence="1">
    <location>
        <begin position="28"/>
        <end position="45"/>
    </location>
</feature>
<keyword evidence="1" id="KW-0812">Transmembrane</keyword>
<proteinExistence type="predicted"/>
<keyword evidence="1" id="KW-1133">Transmembrane helix</keyword>
<accession>A0A3D8PMG9</accession>
<dbReference type="Proteomes" id="UP000256520">
    <property type="component" value="Unassembled WGS sequence"/>
</dbReference>
<keyword evidence="1" id="KW-0472">Membrane</keyword>
<feature type="transmembrane region" description="Helical" evidence="1">
    <location>
        <begin position="57"/>
        <end position="76"/>
    </location>
</feature>
<feature type="transmembrane region" description="Helical" evidence="1">
    <location>
        <begin position="5"/>
        <end position="22"/>
    </location>
</feature>
<evidence type="ECO:0000313" key="2">
    <source>
        <dbReference type="EMBL" id="RDW17303.1"/>
    </source>
</evidence>
<evidence type="ECO:0008006" key="4">
    <source>
        <dbReference type="Google" id="ProtNLM"/>
    </source>
</evidence>
<comment type="caution">
    <text evidence="2">The sequence shown here is derived from an EMBL/GenBank/DDBJ whole genome shotgun (WGS) entry which is preliminary data.</text>
</comment>
<name>A0A3D8PMG9_9BACI</name>
<organism evidence="2 3">
    <name type="scientific">Oceanobacillus chungangensis</name>
    <dbReference type="NCBI Taxonomy" id="1229152"/>
    <lineage>
        <taxon>Bacteria</taxon>
        <taxon>Bacillati</taxon>
        <taxon>Bacillota</taxon>
        <taxon>Bacilli</taxon>
        <taxon>Bacillales</taxon>
        <taxon>Bacillaceae</taxon>
        <taxon>Oceanobacillus</taxon>
    </lineage>
</organism>
<evidence type="ECO:0000313" key="3">
    <source>
        <dbReference type="Proteomes" id="UP000256520"/>
    </source>
</evidence>
<dbReference type="InterPro" id="IPR025018">
    <property type="entry name" value="DUF3953"/>
</dbReference>
<dbReference type="EMBL" id="PIOD01000014">
    <property type="protein sequence ID" value="RDW17303.1"/>
    <property type="molecule type" value="Genomic_DNA"/>
</dbReference>
<reference evidence="3" key="1">
    <citation type="submission" date="2017-11" db="EMBL/GenBank/DDBJ databases">
        <authorList>
            <person name="Zhu W."/>
        </authorList>
    </citation>
    <scope>NUCLEOTIDE SEQUENCE [LARGE SCALE GENOMIC DNA]</scope>
    <source>
        <strain evidence="3">CAU 1051</strain>
    </source>
</reference>
<dbReference type="Pfam" id="PF13129">
    <property type="entry name" value="DUF3953"/>
    <property type="match status" value="1"/>
</dbReference>
<sequence length="77" mass="8977">MLKILRYVFSLIGILFAAYGLITKNFEFQSYMILFLGLMMLVMGLEEFQKERKAYGWLFVVVCVFSLFVSIQGFLLS</sequence>
<protein>
    <recommendedName>
        <fullName evidence="4">DUF3953 domain-containing protein</fullName>
    </recommendedName>
</protein>